<proteinExistence type="inferred from homology"/>
<dbReference type="Proteomes" id="UP000054018">
    <property type="component" value="Unassembled WGS sequence"/>
</dbReference>
<dbReference type="Gene3D" id="1.25.10.10">
    <property type="entry name" value="Leucine-rich Repeat Variant"/>
    <property type="match status" value="1"/>
</dbReference>
<feature type="region of interest" description="Disordered" evidence="2">
    <location>
        <begin position="942"/>
        <end position="973"/>
    </location>
</feature>
<dbReference type="PANTHER" id="PTHR20959">
    <property type="entry name" value="TRANSPORT AND GOLGI ORGANIZATION PROTEIN 6 FAMILY MEMBER"/>
    <property type="match status" value="1"/>
</dbReference>
<reference evidence="5" key="2">
    <citation type="submission" date="2015-01" db="EMBL/GenBank/DDBJ databases">
        <title>Evolutionary Origins and Diversification of the Mycorrhizal Mutualists.</title>
        <authorList>
            <consortium name="DOE Joint Genome Institute"/>
            <consortium name="Mycorrhizal Genomics Consortium"/>
            <person name="Kohler A."/>
            <person name="Kuo A."/>
            <person name="Nagy L.G."/>
            <person name="Floudas D."/>
            <person name="Copeland A."/>
            <person name="Barry K.W."/>
            <person name="Cichocki N."/>
            <person name="Veneault-Fourrey C."/>
            <person name="LaButti K."/>
            <person name="Lindquist E.A."/>
            <person name="Lipzen A."/>
            <person name="Lundell T."/>
            <person name="Morin E."/>
            <person name="Murat C."/>
            <person name="Riley R."/>
            <person name="Ohm R."/>
            <person name="Sun H."/>
            <person name="Tunlid A."/>
            <person name="Henrissat B."/>
            <person name="Grigoriev I.V."/>
            <person name="Hibbett D.S."/>
            <person name="Martin F."/>
        </authorList>
    </citation>
    <scope>NUCLEOTIDE SEQUENCE [LARGE SCALE GENOMIC DNA]</scope>
    <source>
        <strain evidence="5">441</strain>
    </source>
</reference>
<evidence type="ECO:0000256" key="1">
    <source>
        <dbReference type="ARBA" id="ARBA00005724"/>
    </source>
</evidence>
<feature type="region of interest" description="Disordered" evidence="2">
    <location>
        <begin position="369"/>
        <end position="389"/>
    </location>
</feature>
<dbReference type="STRING" id="765257.A0A0D0A886"/>
<reference evidence="4 5" key="1">
    <citation type="submission" date="2014-04" db="EMBL/GenBank/DDBJ databases">
        <authorList>
            <consortium name="DOE Joint Genome Institute"/>
            <person name="Kuo A."/>
            <person name="Kohler A."/>
            <person name="Costa M.D."/>
            <person name="Nagy L.G."/>
            <person name="Floudas D."/>
            <person name="Copeland A."/>
            <person name="Barry K.W."/>
            <person name="Cichocki N."/>
            <person name="Veneault-Fourrey C."/>
            <person name="LaButti K."/>
            <person name="Lindquist E.A."/>
            <person name="Lipzen A."/>
            <person name="Lundell T."/>
            <person name="Morin E."/>
            <person name="Murat C."/>
            <person name="Sun H."/>
            <person name="Tunlid A."/>
            <person name="Henrissat B."/>
            <person name="Grigoriev I.V."/>
            <person name="Hibbett D.S."/>
            <person name="Martin F."/>
            <person name="Nordberg H.P."/>
            <person name="Cantor M.N."/>
            <person name="Hua S.X."/>
        </authorList>
    </citation>
    <scope>NUCLEOTIDE SEQUENCE [LARGE SCALE GENOMIC DNA]</scope>
    <source>
        <strain evidence="4 5">441</strain>
    </source>
</reference>
<name>A0A0D0A886_9AGAM</name>
<dbReference type="EMBL" id="KN833686">
    <property type="protein sequence ID" value="KIK30642.1"/>
    <property type="molecule type" value="Genomic_DNA"/>
</dbReference>
<feature type="domain" description="RNA polymerase II assembly factor Rtp1 C-terminal" evidence="3">
    <location>
        <begin position="728"/>
        <end position="853"/>
    </location>
</feature>
<dbReference type="Pfam" id="PF10363">
    <property type="entry name" value="RTP1_C1"/>
    <property type="match status" value="1"/>
</dbReference>
<evidence type="ECO:0000256" key="2">
    <source>
        <dbReference type="SAM" id="MobiDB-lite"/>
    </source>
</evidence>
<dbReference type="InterPro" id="IPR011989">
    <property type="entry name" value="ARM-like"/>
</dbReference>
<comment type="similarity">
    <text evidence="1">Belongs to the Tango6 family.</text>
</comment>
<evidence type="ECO:0000313" key="5">
    <source>
        <dbReference type="Proteomes" id="UP000054018"/>
    </source>
</evidence>
<feature type="compositionally biased region" description="Basic and acidic residues" evidence="2">
    <location>
        <begin position="947"/>
        <end position="962"/>
    </location>
</feature>
<dbReference type="PANTHER" id="PTHR20959:SF1">
    <property type="entry name" value="TRANSPORT AND GOLGI ORGANIZATION PROTEIN 6 HOMOLOG"/>
    <property type="match status" value="1"/>
</dbReference>
<feature type="region of interest" description="Disordered" evidence="2">
    <location>
        <begin position="620"/>
        <end position="648"/>
    </location>
</feature>
<organism evidence="4 5">
    <name type="scientific">Pisolithus microcarpus 441</name>
    <dbReference type="NCBI Taxonomy" id="765257"/>
    <lineage>
        <taxon>Eukaryota</taxon>
        <taxon>Fungi</taxon>
        <taxon>Dikarya</taxon>
        <taxon>Basidiomycota</taxon>
        <taxon>Agaricomycotina</taxon>
        <taxon>Agaricomycetes</taxon>
        <taxon>Agaricomycetidae</taxon>
        <taxon>Boletales</taxon>
        <taxon>Sclerodermatineae</taxon>
        <taxon>Pisolithaceae</taxon>
        <taxon>Pisolithus</taxon>
    </lineage>
</organism>
<evidence type="ECO:0000313" key="4">
    <source>
        <dbReference type="EMBL" id="KIK30642.1"/>
    </source>
</evidence>
<accession>A0A0D0A886</accession>
<dbReference type="HOGENOM" id="CLU_005991_0_0_1"/>
<dbReference type="SUPFAM" id="SSF48371">
    <property type="entry name" value="ARM repeat"/>
    <property type="match status" value="1"/>
</dbReference>
<keyword evidence="5" id="KW-1185">Reference proteome</keyword>
<dbReference type="InterPro" id="IPR019451">
    <property type="entry name" value="Rtp1_C1"/>
</dbReference>
<protein>
    <recommendedName>
        <fullName evidence="3">RNA polymerase II assembly factor Rtp1 C-terminal domain-containing protein</fullName>
    </recommendedName>
</protein>
<dbReference type="GO" id="GO:0009306">
    <property type="term" value="P:protein secretion"/>
    <property type="evidence" value="ECO:0007669"/>
    <property type="project" value="TreeGrafter"/>
</dbReference>
<gene>
    <name evidence="4" type="ORF">PISMIDRAFT_20785</name>
</gene>
<dbReference type="OrthoDB" id="39591at2759"/>
<dbReference type="InterPro" id="IPR016024">
    <property type="entry name" value="ARM-type_fold"/>
</dbReference>
<dbReference type="AlphaFoldDB" id="A0A0D0A886"/>
<evidence type="ECO:0000259" key="3">
    <source>
        <dbReference type="Pfam" id="PF10363"/>
    </source>
</evidence>
<sequence>MSTRQRQVADILRAASHLLDSDAGQDRNLKSVLNARLDKFYSSLSKDRPFLVRDTIEDLRLETVHCALEALEQVCSLLDVNCSTSAESVPEAPDVQVEVSDDAPVVGSRDLAQLRTLLSIVFRWGIDPLLARVSHAWPGKPTRQVGTRIVELGTPEDYHSLSSLLLRLSTLLLPSGPRGRLSQTVITTAILDRFLADFMGASIALGWLPKSLSSADTPAIDDLRPVALRLLESLSKCSFVSVLSGEPPPAHVRRICSTLLSKSLLRERGINALFAVVFGEGDALEEPPLEKYEHVGRVLKTIPTGMTPEAYFASIIPSILRILSEDVPAIYKRAASFSIARMLDPDFPHNKCVAAQMLPIIHSPLRPSTSQRTAVSQSQHSTASSNGRIGPSQALSTIRTLLLNTDPSPVFITLILSPIFPYLYALLYYLDKTRTSDPVLKDLVKALLATWGRVVECQEGTEQFSSIFQGQRISWQTDDTGEVLSQLENLTLLSPNHSRGQEEYNEYDDAFDFYPNPTHFVRYIKSLDRPDINCELFVRLLEAYHSAKTDRESDPTRVLLYLQIIVQMQDQISGDSSPQSILKKPELVLQFIKHVLEPSSMALRSISGRNLGLADLRIIPEDEPSVSGDSDSDDERPEKTDSNPDEDMTETAISLLLSTLETNPNLSARDTPILADISASLDAHANSSSPSIRGAVREAKMVLTARLASTSIAWKQSHVKEESSQEVYQKALKLLQDPILPVRAHGLLLLRQLVSQYGRSSPDVASAEGALAPAILSIFMQAVQEDDSYIFLNAVQGLSVMVDTFGKEVLNSLLETYTHNLTSVHGGYLTTQEVDTRVRVGEALGQVIRRYGDTLGKHGVFYDISCYVIGVTTPPRTVDTIVPRLILVFRARQAPVVLRASAVSLLTQCIKTSFVGVAGYTGELSAAMIDLLQIEMVVPSKSSTGDNVKESKERIEVPRPDSDVDSTPTSIDPKLPSLRRSALHFLTLLIRTVTQGTYDESAVELPSMSFLKRAKTTLGYISSADEDGITRAMAREAGESINQLMKAVLGFE</sequence>
<dbReference type="InterPro" id="IPR039600">
    <property type="entry name" value="TANGO6/Rtp1"/>
</dbReference>